<feature type="non-terminal residue" evidence="1">
    <location>
        <position position="1"/>
    </location>
</feature>
<dbReference type="EMBL" id="MU157918">
    <property type="protein sequence ID" value="KAF9523389.1"/>
    <property type="molecule type" value="Genomic_DNA"/>
</dbReference>
<comment type="caution">
    <text evidence="1">The sequence shown here is derived from an EMBL/GenBank/DDBJ whole genome shotgun (WGS) entry which is preliminary data.</text>
</comment>
<protein>
    <submittedName>
        <fullName evidence="1">Uncharacterized protein</fullName>
    </submittedName>
</protein>
<evidence type="ECO:0000313" key="1">
    <source>
        <dbReference type="EMBL" id="KAF9523389.1"/>
    </source>
</evidence>
<evidence type="ECO:0000313" key="2">
    <source>
        <dbReference type="Proteomes" id="UP000807306"/>
    </source>
</evidence>
<proteinExistence type="predicted"/>
<reference evidence="1" key="1">
    <citation type="submission" date="2020-11" db="EMBL/GenBank/DDBJ databases">
        <authorList>
            <consortium name="DOE Joint Genome Institute"/>
            <person name="Ahrendt S."/>
            <person name="Riley R."/>
            <person name="Andreopoulos W."/>
            <person name="Labutti K."/>
            <person name="Pangilinan J."/>
            <person name="Ruiz-Duenas F.J."/>
            <person name="Barrasa J.M."/>
            <person name="Sanchez-Garcia M."/>
            <person name="Camarero S."/>
            <person name="Miyauchi S."/>
            <person name="Serrano A."/>
            <person name="Linde D."/>
            <person name="Babiker R."/>
            <person name="Drula E."/>
            <person name="Ayuso-Fernandez I."/>
            <person name="Pacheco R."/>
            <person name="Padilla G."/>
            <person name="Ferreira P."/>
            <person name="Barriuso J."/>
            <person name="Kellner H."/>
            <person name="Castanera R."/>
            <person name="Alfaro M."/>
            <person name="Ramirez L."/>
            <person name="Pisabarro A.G."/>
            <person name="Kuo A."/>
            <person name="Tritt A."/>
            <person name="Lipzen A."/>
            <person name="He G."/>
            <person name="Yan M."/>
            <person name="Ng V."/>
            <person name="Cullen D."/>
            <person name="Martin F."/>
            <person name="Rosso M.-N."/>
            <person name="Henrissat B."/>
            <person name="Hibbett D."/>
            <person name="Martinez A.T."/>
            <person name="Grigoriev I.V."/>
        </authorList>
    </citation>
    <scope>NUCLEOTIDE SEQUENCE</scope>
    <source>
        <strain evidence="1">CBS 506.95</strain>
    </source>
</reference>
<dbReference type="Proteomes" id="UP000807306">
    <property type="component" value="Unassembled WGS sequence"/>
</dbReference>
<gene>
    <name evidence="1" type="ORF">CPB83DRAFT_839704</name>
</gene>
<sequence>NLSFFVQYTFTPLVDAMTSLEIIQRRLGPFLDDIALFLVENGIPFKTYLPLNRPMPANPNRSPSSSQFPRLGRRDAFLQGGLQAQVALQMGGLDLDMISGTYELESPGKVATVLGSGLMSANYGLQNCVKDIQDGAVPYSQKIWRVKLQQTRQAPKLVHHMNKAASAFIKKHL</sequence>
<name>A0A9P6E6Q9_9AGAR</name>
<accession>A0A9P6E6Q9</accession>
<dbReference type="OrthoDB" id="3268696at2759"/>
<organism evidence="1 2">
    <name type="scientific">Crepidotus variabilis</name>
    <dbReference type="NCBI Taxonomy" id="179855"/>
    <lineage>
        <taxon>Eukaryota</taxon>
        <taxon>Fungi</taxon>
        <taxon>Dikarya</taxon>
        <taxon>Basidiomycota</taxon>
        <taxon>Agaricomycotina</taxon>
        <taxon>Agaricomycetes</taxon>
        <taxon>Agaricomycetidae</taxon>
        <taxon>Agaricales</taxon>
        <taxon>Agaricineae</taxon>
        <taxon>Crepidotaceae</taxon>
        <taxon>Crepidotus</taxon>
    </lineage>
</organism>
<keyword evidence="2" id="KW-1185">Reference proteome</keyword>
<dbReference type="AlphaFoldDB" id="A0A9P6E6Q9"/>